<evidence type="ECO:0000313" key="11">
    <source>
        <dbReference type="Proteomes" id="UP000176287"/>
    </source>
</evidence>
<dbReference type="GO" id="GO:0005886">
    <property type="term" value="C:plasma membrane"/>
    <property type="evidence" value="ECO:0007669"/>
    <property type="project" value="UniProtKB-SubCell"/>
</dbReference>
<keyword evidence="5 8" id="KW-0812">Transmembrane</keyword>
<feature type="transmembrane region" description="Helical" evidence="8">
    <location>
        <begin position="310"/>
        <end position="333"/>
    </location>
</feature>
<keyword evidence="3" id="KW-0328">Glycosyltransferase</keyword>
<evidence type="ECO:0000256" key="2">
    <source>
        <dbReference type="ARBA" id="ARBA00022475"/>
    </source>
</evidence>
<dbReference type="Proteomes" id="UP000176287">
    <property type="component" value="Unassembled WGS sequence"/>
</dbReference>
<evidence type="ECO:0000313" key="10">
    <source>
        <dbReference type="EMBL" id="OGZ00685.1"/>
    </source>
</evidence>
<proteinExistence type="predicted"/>
<evidence type="ECO:0000256" key="1">
    <source>
        <dbReference type="ARBA" id="ARBA00004651"/>
    </source>
</evidence>
<feature type="domain" description="Glycosyltransferase RgtA/B/C/D-like" evidence="9">
    <location>
        <begin position="19"/>
        <end position="136"/>
    </location>
</feature>
<organism evidence="10 11">
    <name type="scientific">Candidatus Liptonbacteria bacterium RIFCSPLOWO2_01_FULL_45_15</name>
    <dbReference type="NCBI Taxonomy" id="1798649"/>
    <lineage>
        <taxon>Bacteria</taxon>
        <taxon>Candidatus Liptoniibacteriota</taxon>
    </lineage>
</organism>
<dbReference type="STRING" id="1798649.A3B13_03360"/>
<feature type="transmembrane region" description="Helical" evidence="8">
    <location>
        <begin position="46"/>
        <end position="62"/>
    </location>
</feature>
<name>A0A1G2CH16_9BACT</name>
<dbReference type="GO" id="GO:0016763">
    <property type="term" value="F:pentosyltransferase activity"/>
    <property type="evidence" value="ECO:0007669"/>
    <property type="project" value="TreeGrafter"/>
</dbReference>
<dbReference type="InterPro" id="IPR038731">
    <property type="entry name" value="RgtA/B/C-like"/>
</dbReference>
<dbReference type="Pfam" id="PF13231">
    <property type="entry name" value="PMT_2"/>
    <property type="match status" value="1"/>
</dbReference>
<keyword evidence="6 8" id="KW-1133">Transmembrane helix</keyword>
<feature type="transmembrane region" description="Helical" evidence="8">
    <location>
        <begin position="68"/>
        <end position="86"/>
    </location>
</feature>
<dbReference type="InterPro" id="IPR050297">
    <property type="entry name" value="LipidA_mod_glycosyltrf_83"/>
</dbReference>
<feature type="transmembrane region" description="Helical" evidence="8">
    <location>
        <begin position="279"/>
        <end position="298"/>
    </location>
</feature>
<accession>A0A1G2CH16</accession>
<feature type="transmembrane region" description="Helical" evidence="8">
    <location>
        <begin position="253"/>
        <end position="273"/>
    </location>
</feature>
<keyword evidence="2" id="KW-1003">Cell membrane</keyword>
<reference evidence="10 11" key="1">
    <citation type="journal article" date="2016" name="Nat. Commun.">
        <title>Thousands of microbial genomes shed light on interconnected biogeochemical processes in an aquifer system.</title>
        <authorList>
            <person name="Anantharaman K."/>
            <person name="Brown C.T."/>
            <person name="Hug L.A."/>
            <person name="Sharon I."/>
            <person name="Castelle C.J."/>
            <person name="Probst A.J."/>
            <person name="Thomas B.C."/>
            <person name="Singh A."/>
            <person name="Wilkins M.J."/>
            <person name="Karaoz U."/>
            <person name="Brodie E.L."/>
            <person name="Williams K.H."/>
            <person name="Hubbard S.S."/>
            <person name="Banfield J.F."/>
        </authorList>
    </citation>
    <scope>NUCLEOTIDE SEQUENCE [LARGE SCALE GENOMIC DNA]</scope>
</reference>
<sequence length="556" mass="62688">MGKDFLYGSGNDADYIVRSARILPIILTILLIILIYAWAAELLGKWWGLIPAMFFGLSPTVLAHGHYVTTDIGAAFGMVLSAYFFIKFTEVPSRRRIFIAGLAFGVAQLMKFSALLLIPYFIILILFLFASGVARDWKITEAGTKLKRFSVRALHYTKSLVIIFFIGYAVVVYPVYALFTLNYPAQKQTADTEFILNSFANGPTPPGQICTPVRCLAEFDIWMSKNSITKPFAEYFLGVLMVLQRSSGGNTNYFLGQVSSTGSASYFPLVYIFKETLPALLIILMGILIGIFGTLEKFREKITGAVRYFFTRYLVISFAKFSMLVFVVLYWAYSVKSSLNIGLRHLLPTLPFIYILATSAWEKLFNSFSASTSEGIVSTRKKIKFYIKHKTNQIFKILLFVFLAWSVFETGASGPYFLSYFNQFGGGIYGGYRLVTDSNYDWGQDLSRLQSFVESRSEIDKIAVDYFGGGNPNYYMWPKEVDWTSSKGNITDKGISWLAVSINTLQNAIQPLAPGQERNPEDEYRWLTDLRSRGHGLGEVPAPDYRAGTSIFIYKL</sequence>
<protein>
    <recommendedName>
        <fullName evidence="9">Glycosyltransferase RgtA/B/C/D-like domain-containing protein</fullName>
    </recommendedName>
</protein>
<feature type="transmembrane region" description="Helical" evidence="8">
    <location>
        <begin position="20"/>
        <end position="39"/>
    </location>
</feature>
<evidence type="ECO:0000259" key="9">
    <source>
        <dbReference type="Pfam" id="PF13231"/>
    </source>
</evidence>
<dbReference type="AlphaFoldDB" id="A0A1G2CH16"/>
<evidence type="ECO:0000256" key="3">
    <source>
        <dbReference type="ARBA" id="ARBA00022676"/>
    </source>
</evidence>
<gene>
    <name evidence="10" type="ORF">A3B13_03360</name>
</gene>
<dbReference type="PANTHER" id="PTHR33908">
    <property type="entry name" value="MANNOSYLTRANSFERASE YKCB-RELATED"/>
    <property type="match status" value="1"/>
</dbReference>
<comment type="subcellular location">
    <subcellularLocation>
        <location evidence="1">Cell membrane</location>
        <topology evidence="1">Multi-pass membrane protein</topology>
    </subcellularLocation>
</comment>
<evidence type="ECO:0000256" key="5">
    <source>
        <dbReference type="ARBA" id="ARBA00022692"/>
    </source>
</evidence>
<comment type="caution">
    <text evidence="10">The sequence shown here is derived from an EMBL/GenBank/DDBJ whole genome shotgun (WGS) entry which is preliminary data.</text>
</comment>
<evidence type="ECO:0000256" key="8">
    <source>
        <dbReference type="SAM" id="Phobius"/>
    </source>
</evidence>
<evidence type="ECO:0000256" key="7">
    <source>
        <dbReference type="ARBA" id="ARBA00023136"/>
    </source>
</evidence>
<feature type="transmembrane region" description="Helical" evidence="8">
    <location>
        <begin position="98"/>
        <end position="130"/>
    </location>
</feature>
<dbReference type="GO" id="GO:0009103">
    <property type="term" value="P:lipopolysaccharide biosynthetic process"/>
    <property type="evidence" value="ECO:0007669"/>
    <property type="project" value="UniProtKB-ARBA"/>
</dbReference>
<dbReference type="EMBL" id="MHKZ01000014">
    <property type="protein sequence ID" value="OGZ00685.1"/>
    <property type="molecule type" value="Genomic_DNA"/>
</dbReference>
<feature type="transmembrane region" description="Helical" evidence="8">
    <location>
        <begin position="160"/>
        <end position="179"/>
    </location>
</feature>
<keyword evidence="4" id="KW-0808">Transferase</keyword>
<evidence type="ECO:0000256" key="6">
    <source>
        <dbReference type="ARBA" id="ARBA00022989"/>
    </source>
</evidence>
<dbReference type="PANTHER" id="PTHR33908:SF11">
    <property type="entry name" value="MEMBRANE PROTEIN"/>
    <property type="match status" value="1"/>
</dbReference>
<feature type="transmembrane region" description="Helical" evidence="8">
    <location>
        <begin position="397"/>
        <end position="418"/>
    </location>
</feature>
<evidence type="ECO:0000256" key="4">
    <source>
        <dbReference type="ARBA" id="ARBA00022679"/>
    </source>
</evidence>
<keyword evidence="7 8" id="KW-0472">Membrane</keyword>